<dbReference type="Proteomes" id="UP000280819">
    <property type="component" value="Unassembled WGS sequence"/>
</dbReference>
<feature type="region of interest" description="Disordered" evidence="1">
    <location>
        <begin position="1"/>
        <end position="29"/>
    </location>
</feature>
<comment type="caution">
    <text evidence="3">The sequence shown here is derived from an EMBL/GenBank/DDBJ whole genome shotgun (WGS) entry which is preliminary data.</text>
</comment>
<evidence type="ECO:0000256" key="1">
    <source>
        <dbReference type="SAM" id="MobiDB-lite"/>
    </source>
</evidence>
<accession>A0A3P1TAB9</accession>
<dbReference type="EMBL" id="RQZG01000006">
    <property type="protein sequence ID" value="RRD05403.1"/>
    <property type="molecule type" value="Genomic_DNA"/>
</dbReference>
<organism evidence="3 4">
    <name type="scientific">Arachnia propionica</name>
    <dbReference type="NCBI Taxonomy" id="1750"/>
    <lineage>
        <taxon>Bacteria</taxon>
        <taxon>Bacillati</taxon>
        <taxon>Actinomycetota</taxon>
        <taxon>Actinomycetes</taxon>
        <taxon>Propionibacteriales</taxon>
        <taxon>Propionibacteriaceae</taxon>
        <taxon>Arachnia</taxon>
    </lineage>
</organism>
<dbReference type="OrthoDB" id="128089at2"/>
<dbReference type="InterPro" id="IPR025420">
    <property type="entry name" value="DUF4143"/>
</dbReference>
<feature type="domain" description="DUF4143" evidence="2">
    <location>
        <begin position="28"/>
        <end position="95"/>
    </location>
</feature>
<name>A0A3P1TAB9_9ACTN</name>
<sequence>MAALTSRLRASNPPVGARPPPLRDGLLRGEDNRTVGATSTWLGALFESLTTQSLHVYADVVDARIGHLRTKDTTREIDLIVEGQNRRVVAVEVKLASSVSDHDVRHLNWLRSKLGDRLVNRVVVTTGPHAYRRPDGVVVAPLALLDP</sequence>
<dbReference type="Pfam" id="PF13635">
    <property type="entry name" value="DUF4143"/>
    <property type="match status" value="1"/>
</dbReference>
<evidence type="ECO:0000313" key="3">
    <source>
        <dbReference type="EMBL" id="RRD05403.1"/>
    </source>
</evidence>
<reference evidence="3 4" key="1">
    <citation type="submission" date="2018-11" db="EMBL/GenBank/DDBJ databases">
        <title>Genomes From Bacteria Associated with the Canine Oral Cavity: a Test Case for Automated Genome-Based Taxonomic Assignment.</title>
        <authorList>
            <person name="Coil D.A."/>
            <person name="Jospin G."/>
            <person name="Darling A.E."/>
            <person name="Wallis C."/>
            <person name="Davis I.J."/>
            <person name="Harris S."/>
            <person name="Eisen J.A."/>
            <person name="Holcombe L.J."/>
            <person name="O'Flynn C."/>
        </authorList>
    </citation>
    <scope>NUCLEOTIDE SEQUENCE [LARGE SCALE GENOMIC DNA]</scope>
    <source>
        <strain evidence="3 4">OH887_COT-365</strain>
    </source>
</reference>
<dbReference type="AlphaFoldDB" id="A0A3P1TAB9"/>
<dbReference type="RefSeq" id="WP_124844184.1">
    <property type="nucleotide sequence ID" value="NZ_RQZG01000006.1"/>
</dbReference>
<evidence type="ECO:0000313" key="4">
    <source>
        <dbReference type="Proteomes" id="UP000280819"/>
    </source>
</evidence>
<evidence type="ECO:0000259" key="2">
    <source>
        <dbReference type="Pfam" id="PF13635"/>
    </source>
</evidence>
<proteinExistence type="predicted"/>
<gene>
    <name evidence="3" type="ORF">EII34_06625</name>
</gene>
<protein>
    <submittedName>
        <fullName evidence="3">DUF4143 domain-containing protein</fullName>
    </submittedName>
</protein>
<dbReference type="PANTHER" id="PTHR43566:SF2">
    <property type="entry name" value="DUF4143 DOMAIN-CONTAINING PROTEIN"/>
    <property type="match status" value="1"/>
</dbReference>
<dbReference type="PANTHER" id="PTHR43566">
    <property type="entry name" value="CONSERVED PROTEIN"/>
    <property type="match status" value="1"/>
</dbReference>